<organism evidence="2 3">
    <name type="scientific">Mycena maculata</name>
    <dbReference type="NCBI Taxonomy" id="230809"/>
    <lineage>
        <taxon>Eukaryota</taxon>
        <taxon>Fungi</taxon>
        <taxon>Dikarya</taxon>
        <taxon>Basidiomycota</taxon>
        <taxon>Agaricomycotina</taxon>
        <taxon>Agaricomycetes</taxon>
        <taxon>Agaricomycetidae</taxon>
        <taxon>Agaricales</taxon>
        <taxon>Marasmiineae</taxon>
        <taxon>Mycenaceae</taxon>
        <taxon>Mycena</taxon>
    </lineage>
</organism>
<protein>
    <submittedName>
        <fullName evidence="2">Uncharacterized protein</fullName>
    </submittedName>
</protein>
<comment type="caution">
    <text evidence="2">The sequence shown here is derived from an EMBL/GenBank/DDBJ whole genome shotgun (WGS) entry which is preliminary data.</text>
</comment>
<evidence type="ECO:0000313" key="3">
    <source>
        <dbReference type="Proteomes" id="UP001215280"/>
    </source>
</evidence>
<evidence type="ECO:0000256" key="1">
    <source>
        <dbReference type="SAM" id="Phobius"/>
    </source>
</evidence>
<proteinExistence type="predicted"/>
<reference evidence="2" key="1">
    <citation type="submission" date="2023-03" db="EMBL/GenBank/DDBJ databases">
        <title>Massive genome expansion in bonnet fungi (Mycena s.s.) driven by repeated elements and novel gene families across ecological guilds.</title>
        <authorList>
            <consortium name="Lawrence Berkeley National Laboratory"/>
            <person name="Harder C.B."/>
            <person name="Miyauchi S."/>
            <person name="Viragh M."/>
            <person name="Kuo A."/>
            <person name="Thoen E."/>
            <person name="Andreopoulos B."/>
            <person name="Lu D."/>
            <person name="Skrede I."/>
            <person name="Drula E."/>
            <person name="Henrissat B."/>
            <person name="Morin E."/>
            <person name="Kohler A."/>
            <person name="Barry K."/>
            <person name="LaButti K."/>
            <person name="Morin E."/>
            <person name="Salamov A."/>
            <person name="Lipzen A."/>
            <person name="Mereny Z."/>
            <person name="Hegedus B."/>
            <person name="Baldrian P."/>
            <person name="Stursova M."/>
            <person name="Weitz H."/>
            <person name="Taylor A."/>
            <person name="Grigoriev I.V."/>
            <person name="Nagy L.G."/>
            <person name="Martin F."/>
            <person name="Kauserud H."/>
        </authorList>
    </citation>
    <scope>NUCLEOTIDE SEQUENCE</scope>
    <source>
        <strain evidence="2">CBHHK188m</strain>
    </source>
</reference>
<dbReference type="EMBL" id="JARJLG010000088">
    <property type="protein sequence ID" value="KAJ7748820.1"/>
    <property type="molecule type" value="Genomic_DNA"/>
</dbReference>
<evidence type="ECO:0000313" key="2">
    <source>
        <dbReference type="EMBL" id="KAJ7748820.1"/>
    </source>
</evidence>
<feature type="transmembrane region" description="Helical" evidence="1">
    <location>
        <begin position="171"/>
        <end position="192"/>
    </location>
</feature>
<keyword evidence="1" id="KW-1133">Transmembrane helix</keyword>
<keyword evidence="1" id="KW-0812">Transmembrane</keyword>
<keyword evidence="1" id="KW-0472">Membrane</keyword>
<keyword evidence="3" id="KW-1185">Reference proteome</keyword>
<dbReference type="Proteomes" id="UP001215280">
    <property type="component" value="Unassembled WGS sequence"/>
</dbReference>
<sequence length="308" mass="34549">MSGNYEWKKGVLGLALGKDVHLMGSDNTKTVKAWIFAHVRNFEEDPVGMWERLREIHHSSGLGGVAAMWKKFYGLPICPWQLLISVHHRPPFSSIPAAFHQGQFSCLWPSGTPPEFCLFLAHWHFESSRTLYHRTVAITCASFPLRPGLPEPHSRTFCIAPHDFARTPTCALAPSGAYFCTTFASIIVVLWYRSGPLFHLSASILATLYSSTLSEQYMNIFIRPIFGLGGLPVCELYRKMMKTAAILVMGQCLYGSSQKWTCLEVLNRSLLAAGIMYFRSCALAVVKPWKTCKGTSINILEHCWIEGN</sequence>
<dbReference type="AlphaFoldDB" id="A0AAD7IU10"/>
<gene>
    <name evidence="2" type="ORF">DFH07DRAFT_775635</name>
</gene>
<accession>A0AAD7IU10</accession>
<feature type="transmembrane region" description="Helical" evidence="1">
    <location>
        <begin position="220"/>
        <end position="237"/>
    </location>
</feature>
<name>A0AAD7IU10_9AGAR</name>